<sequence>MLTNKMKNGDAIFSKAAGHEASLKYKIKRLGCVPCTSYKIWREQLPRMNFKLYEIISERYFNQPLITGFMEPEK</sequence>
<accession>X1SMF9</accession>
<dbReference type="AlphaFoldDB" id="X1SMF9"/>
<comment type="caution">
    <text evidence="1">The sequence shown here is derived from an EMBL/GenBank/DDBJ whole genome shotgun (WGS) entry which is preliminary data.</text>
</comment>
<proteinExistence type="predicted"/>
<gene>
    <name evidence="1" type="ORF">S12H4_18967</name>
</gene>
<evidence type="ECO:0000313" key="1">
    <source>
        <dbReference type="EMBL" id="GAI80346.1"/>
    </source>
</evidence>
<name>X1SMF9_9ZZZZ</name>
<dbReference type="EMBL" id="BARW01009427">
    <property type="protein sequence ID" value="GAI80346.1"/>
    <property type="molecule type" value="Genomic_DNA"/>
</dbReference>
<organism evidence="1">
    <name type="scientific">marine sediment metagenome</name>
    <dbReference type="NCBI Taxonomy" id="412755"/>
    <lineage>
        <taxon>unclassified sequences</taxon>
        <taxon>metagenomes</taxon>
        <taxon>ecological metagenomes</taxon>
    </lineage>
</organism>
<protein>
    <submittedName>
        <fullName evidence="1">Uncharacterized protein</fullName>
    </submittedName>
</protein>
<reference evidence="1" key="1">
    <citation type="journal article" date="2014" name="Front. Microbiol.">
        <title>High frequency of phylogenetically diverse reductive dehalogenase-homologous genes in deep subseafloor sedimentary metagenomes.</title>
        <authorList>
            <person name="Kawai M."/>
            <person name="Futagami T."/>
            <person name="Toyoda A."/>
            <person name="Takaki Y."/>
            <person name="Nishi S."/>
            <person name="Hori S."/>
            <person name="Arai W."/>
            <person name="Tsubouchi T."/>
            <person name="Morono Y."/>
            <person name="Uchiyama I."/>
            <person name="Ito T."/>
            <person name="Fujiyama A."/>
            <person name="Inagaki F."/>
            <person name="Takami H."/>
        </authorList>
    </citation>
    <scope>NUCLEOTIDE SEQUENCE</scope>
    <source>
        <strain evidence="1">Expedition CK06-06</strain>
    </source>
</reference>